<keyword evidence="2" id="KW-1185">Reference proteome</keyword>
<sequence length="113" mass="13277">MITKIDLENLENQYQIALDHVDKIERVDFYPSYPKEISDFMLVLTQEPWGISYRPSEISNILNNIDQANIDEIREVLTGASRAERFCDGSWENSLKSRMLDPVFKRLREIINI</sequence>
<dbReference type="Proteomes" id="UP000189475">
    <property type="component" value="Unassembled WGS sequence"/>
</dbReference>
<dbReference type="OrthoDB" id="6401983at2"/>
<evidence type="ECO:0000313" key="2">
    <source>
        <dbReference type="Proteomes" id="UP000189475"/>
    </source>
</evidence>
<reference evidence="1 2" key="1">
    <citation type="submission" date="2017-02" db="EMBL/GenBank/DDBJ databases">
        <authorList>
            <person name="Peterson S.W."/>
        </authorList>
    </citation>
    <scope>NUCLEOTIDE SEQUENCE [LARGE SCALE GENOMIC DNA]</scope>
    <source>
        <strain evidence="1 2">CECT 9027</strain>
    </source>
</reference>
<dbReference type="RefSeq" id="WP_077314885.1">
    <property type="nucleotide sequence ID" value="NZ_AP024888.1"/>
</dbReference>
<dbReference type="STRING" id="1918946.VPAL9027_02513"/>
<gene>
    <name evidence="1" type="ORF">VPAL9027_02513</name>
</gene>
<dbReference type="Pfam" id="PF20118">
    <property type="entry name" value="DUF6508"/>
    <property type="match status" value="1"/>
</dbReference>
<accession>A0A1R4B6H4</accession>
<proteinExistence type="predicted"/>
<name>A0A1R4B6H4_9VIBR</name>
<dbReference type="InterPro" id="IPR045425">
    <property type="entry name" value="DUF6508"/>
</dbReference>
<evidence type="ECO:0000313" key="1">
    <source>
        <dbReference type="EMBL" id="SJL84524.1"/>
    </source>
</evidence>
<organism evidence="1 2">
    <name type="scientific">Vibrio palustris</name>
    <dbReference type="NCBI Taxonomy" id="1918946"/>
    <lineage>
        <taxon>Bacteria</taxon>
        <taxon>Pseudomonadati</taxon>
        <taxon>Pseudomonadota</taxon>
        <taxon>Gammaproteobacteria</taxon>
        <taxon>Vibrionales</taxon>
        <taxon>Vibrionaceae</taxon>
        <taxon>Vibrio</taxon>
    </lineage>
</organism>
<protein>
    <submittedName>
        <fullName evidence="1">Uncharacterized protein</fullName>
    </submittedName>
</protein>
<dbReference type="AlphaFoldDB" id="A0A1R4B6H4"/>
<dbReference type="EMBL" id="FUFT01000005">
    <property type="protein sequence ID" value="SJL84524.1"/>
    <property type="molecule type" value="Genomic_DNA"/>
</dbReference>